<dbReference type="OMA" id="YSAFCRN"/>
<evidence type="ECO:0000313" key="4">
    <source>
        <dbReference type="EMBL" id="OJJ95105.1"/>
    </source>
</evidence>
<evidence type="ECO:0000259" key="3">
    <source>
        <dbReference type="Pfam" id="PF24564"/>
    </source>
</evidence>
<feature type="region of interest" description="Disordered" evidence="1">
    <location>
        <begin position="1"/>
        <end position="81"/>
    </location>
</feature>
<evidence type="ECO:0008006" key="6">
    <source>
        <dbReference type="Google" id="ProtNLM"/>
    </source>
</evidence>
<dbReference type="Gene3D" id="3.40.50.300">
    <property type="entry name" value="P-loop containing nucleotide triphosphate hydrolases"/>
    <property type="match status" value="1"/>
</dbReference>
<feature type="compositionally biased region" description="Polar residues" evidence="1">
    <location>
        <begin position="20"/>
        <end position="44"/>
    </location>
</feature>
<dbReference type="PANTHER" id="PTHR36681:SF3">
    <property type="entry name" value="NUCLEAR GTPASE, GERMINAL CENTER-ASSOCIATED, TANDEM DUPLICATE 3"/>
    <property type="match status" value="1"/>
</dbReference>
<gene>
    <name evidence="4" type="ORF">ASPACDRAFT_36854</name>
</gene>
<feature type="domain" description="DUF7605" evidence="3">
    <location>
        <begin position="726"/>
        <end position="896"/>
    </location>
</feature>
<dbReference type="VEuPathDB" id="FungiDB:ASPACDRAFT_36854"/>
<dbReference type="InterPro" id="IPR045063">
    <property type="entry name" value="Dynamin_N"/>
</dbReference>
<feature type="region of interest" description="Disordered" evidence="1">
    <location>
        <begin position="556"/>
        <end position="576"/>
    </location>
</feature>
<name>A0A1L9WG73_ASPA1</name>
<feature type="domain" description="Dynamin N-terminal" evidence="2">
    <location>
        <begin position="251"/>
        <end position="499"/>
    </location>
</feature>
<evidence type="ECO:0000313" key="5">
    <source>
        <dbReference type="Proteomes" id="UP000184546"/>
    </source>
</evidence>
<dbReference type="InterPro" id="IPR056024">
    <property type="entry name" value="DUF7605"/>
</dbReference>
<feature type="region of interest" description="Disordered" evidence="1">
    <location>
        <begin position="106"/>
        <end position="142"/>
    </location>
</feature>
<organism evidence="4 5">
    <name type="scientific">Aspergillus aculeatus (strain ATCC 16872 / CBS 172.66 / WB 5094)</name>
    <dbReference type="NCBI Taxonomy" id="690307"/>
    <lineage>
        <taxon>Eukaryota</taxon>
        <taxon>Fungi</taxon>
        <taxon>Dikarya</taxon>
        <taxon>Ascomycota</taxon>
        <taxon>Pezizomycotina</taxon>
        <taxon>Eurotiomycetes</taxon>
        <taxon>Eurotiomycetidae</taxon>
        <taxon>Eurotiales</taxon>
        <taxon>Aspergillaceae</taxon>
        <taxon>Aspergillus</taxon>
        <taxon>Aspergillus subgen. Circumdati</taxon>
    </lineage>
</organism>
<evidence type="ECO:0000259" key="2">
    <source>
        <dbReference type="Pfam" id="PF00350"/>
    </source>
</evidence>
<feature type="compositionally biased region" description="Polar residues" evidence="1">
    <location>
        <begin position="125"/>
        <end position="142"/>
    </location>
</feature>
<dbReference type="EMBL" id="KV878991">
    <property type="protein sequence ID" value="OJJ95105.1"/>
    <property type="molecule type" value="Genomic_DNA"/>
</dbReference>
<evidence type="ECO:0000256" key="1">
    <source>
        <dbReference type="SAM" id="MobiDB-lite"/>
    </source>
</evidence>
<dbReference type="Proteomes" id="UP000184546">
    <property type="component" value="Unassembled WGS sequence"/>
</dbReference>
<keyword evidence="5" id="KW-1185">Reference proteome</keyword>
<dbReference type="GeneID" id="30974067"/>
<dbReference type="SUPFAM" id="SSF52540">
    <property type="entry name" value="P-loop containing nucleoside triphosphate hydrolases"/>
    <property type="match status" value="1"/>
</dbReference>
<protein>
    <recommendedName>
        <fullName evidence="6">G domain-containing protein</fullName>
    </recommendedName>
</protein>
<accession>A0A1L9WG73</accession>
<dbReference type="OrthoDB" id="3598281at2759"/>
<sequence>SPRTPSPSPKRDRVLPSVEFTFSCSPSSAGGAITPTSSVDQSSPHLRGSDRRSITPTAQPLFENLRLSEHVKPPEAEEPQVDYTEQAQRVFGLSPTPKSLATTYRDLHNATPSPAGPSSRRPDQQSRASTPTSPLENVNGNLTNLNLEGSKHAAANASDKIQHEFVFTNRVTGDDDDESRYNVRQEELPRAPIYDIQLQNALRNIKGQLAGLAQQLGTRRDLVGDSTTMLHQLYEQALKASRFAYPATRTVGFIGDSGMGKSSLINSILDQEGLARSSGDGAACTTVVTEFRSINDEHPQNYTVEADFMDTSEIRELLEELLSSVRKYYTDAFREVQVSEEKEDIKAAALRAWETLRSLFPHQEGFDLEFLSKEGEEPVETILTTLQEWAMAGLDHRPGGRDTLRYSVVARHADECMEQLDSLMADPKDSNRPALWPFVKLIRVYLRSPVLRTGLVLTDLPGFRDLNYARVRATEKYLRHSCDEVFIVSSILRCTTDQSIGDIIRRCARDQPIRIVCTRSEDVDAKETARSSSPDDAARIRNMDSRIERLESRIRSTRSRRRRASGSRGQSLAAEETDLSDQKDALQLELNRFLIRRRNNRVTDILLAAWGSQARVFCVSNKLYADHRFNDIEEANGYRALSGITELRRYCQSVPADAQFRATVTYLKNDVPALLGSINQWVLAGSSGITVARAELLRGVLVEAETTLERVRSLSLKELQLISHVKWHHMTYAAFCRNYGSHETGRQPYRCWNEEILGSARDWLILAWDVVLGQLEGHAEGFEKGLSRLFREVCHRIADTIGLSEHQDLAPESLQNLLSNIRTRQKCLEEAVRSSFHDLVYTTEKIKADTIQGHSSSYIAGVMRPVYNICQQQYGTGSDSRRKGTMNRSLSSPMLFMQFASNIAEDYHRVLNQTFDQLDQRLRDEIANITRDLRASVTVEGEVSEAGQNLRHANQVKKRVEETRIVLDLAQMTARELAEEIAS</sequence>
<feature type="non-terminal residue" evidence="4">
    <location>
        <position position="1"/>
    </location>
</feature>
<dbReference type="STRING" id="690307.A0A1L9WG73"/>
<feature type="compositionally biased region" description="Basic residues" evidence="1">
    <location>
        <begin position="556"/>
        <end position="565"/>
    </location>
</feature>
<dbReference type="InterPro" id="IPR027417">
    <property type="entry name" value="P-loop_NTPase"/>
</dbReference>
<proteinExistence type="predicted"/>
<dbReference type="RefSeq" id="XP_020051445.1">
    <property type="nucleotide sequence ID" value="XM_020200253.1"/>
</dbReference>
<dbReference type="Pfam" id="PF24564">
    <property type="entry name" value="DUF7605"/>
    <property type="match status" value="1"/>
</dbReference>
<dbReference type="Pfam" id="PF00350">
    <property type="entry name" value="Dynamin_N"/>
    <property type="match status" value="1"/>
</dbReference>
<feature type="compositionally biased region" description="Basic and acidic residues" evidence="1">
    <location>
        <begin position="66"/>
        <end position="75"/>
    </location>
</feature>
<dbReference type="AlphaFoldDB" id="A0A1L9WG73"/>
<dbReference type="PANTHER" id="PTHR36681">
    <property type="entry name" value="NUCLEAR GTPASE, GERMINAL CENTER-ASSOCIATED, TANDEM DUPLICATE 3"/>
    <property type="match status" value="1"/>
</dbReference>
<reference evidence="5" key="1">
    <citation type="journal article" date="2017" name="Genome Biol.">
        <title>Comparative genomics reveals high biological diversity and specific adaptations in the industrially and medically important fungal genus Aspergillus.</title>
        <authorList>
            <person name="de Vries R.P."/>
            <person name="Riley R."/>
            <person name="Wiebenga A."/>
            <person name="Aguilar-Osorio G."/>
            <person name="Amillis S."/>
            <person name="Uchima C.A."/>
            <person name="Anderluh G."/>
            <person name="Asadollahi M."/>
            <person name="Askin M."/>
            <person name="Barry K."/>
            <person name="Battaglia E."/>
            <person name="Bayram O."/>
            <person name="Benocci T."/>
            <person name="Braus-Stromeyer S.A."/>
            <person name="Caldana C."/>
            <person name="Canovas D."/>
            <person name="Cerqueira G.C."/>
            <person name="Chen F."/>
            <person name="Chen W."/>
            <person name="Choi C."/>
            <person name="Clum A."/>
            <person name="Dos Santos R.A."/>
            <person name="Damasio A.R."/>
            <person name="Diallinas G."/>
            <person name="Emri T."/>
            <person name="Fekete E."/>
            <person name="Flipphi M."/>
            <person name="Freyberg S."/>
            <person name="Gallo A."/>
            <person name="Gournas C."/>
            <person name="Habgood R."/>
            <person name="Hainaut M."/>
            <person name="Harispe M.L."/>
            <person name="Henrissat B."/>
            <person name="Hilden K.S."/>
            <person name="Hope R."/>
            <person name="Hossain A."/>
            <person name="Karabika E."/>
            <person name="Karaffa L."/>
            <person name="Karanyi Z."/>
            <person name="Krasevec N."/>
            <person name="Kuo A."/>
            <person name="Kusch H."/>
            <person name="LaButti K."/>
            <person name="Lagendijk E.L."/>
            <person name="Lapidus A."/>
            <person name="Levasseur A."/>
            <person name="Lindquist E."/>
            <person name="Lipzen A."/>
            <person name="Logrieco A.F."/>
            <person name="MacCabe A."/>
            <person name="Maekelae M.R."/>
            <person name="Malavazi I."/>
            <person name="Melin P."/>
            <person name="Meyer V."/>
            <person name="Mielnichuk N."/>
            <person name="Miskei M."/>
            <person name="Molnar A.P."/>
            <person name="Mule G."/>
            <person name="Ngan C.Y."/>
            <person name="Orejas M."/>
            <person name="Orosz E."/>
            <person name="Ouedraogo J.P."/>
            <person name="Overkamp K.M."/>
            <person name="Park H.-S."/>
            <person name="Perrone G."/>
            <person name="Piumi F."/>
            <person name="Punt P.J."/>
            <person name="Ram A.F."/>
            <person name="Ramon A."/>
            <person name="Rauscher S."/>
            <person name="Record E."/>
            <person name="Riano-Pachon D.M."/>
            <person name="Robert V."/>
            <person name="Roehrig J."/>
            <person name="Ruller R."/>
            <person name="Salamov A."/>
            <person name="Salih N.S."/>
            <person name="Samson R.A."/>
            <person name="Sandor E."/>
            <person name="Sanguinetti M."/>
            <person name="Schuetze T."/>
            <person name="Sepcic K."/>
            <person name="Shelest E."/>
            <person name="Sherlock G."/>
            <person name="Sophianopoulou V."/>
            <person name="Squina F.M."/>
            <person name="Sun H."/>
            <person name="Susca A."/>
            <person name="Todd R.B."/>
            <person name="Tsang A."/>
            <person name="Unkles S.E."/>
            <person name="van de Wiele N."/>
            <person name="van Rossen-Uffink D."/>
            <person name="Oliveira J.V."/>
            <person name="Vesth T.C."/>
            <person name="Visser J."/>
            <person name="Yu J.-H."/>
            <person name="Zhou M."/>
            <person name="Andersen M.R."/>
            <person name="Archer D.B."/>
            <person name="Baker S.E."/>
            <person name="Benoit I."/>
            <person name="Brakhage A.A."/>
            <person name="Braus G.H."/>
            <person name="Fischer R."/>
            <person name="Frisvad J.C."/>
            <person name="Goldman G.H."/>
            <person name="Houbraken J."/>
            <person name="Oakley B."/>
            <person name="Pocsi I."/>
            <person name="Scazzocchio C."/>
            <person name="Seiboth B."/>
            <person name="vanKuyk P.A."/>
            <person name="Wortman J."/>
            <person name="Dyer P.S."/>
            <person name="Grigoriev I.V."/>
        </authorList>
    </citation>
    <scope>NUCLEOTIDE SEQUENCE [LARGE SCALE GENOMIC DNA]</scope>
    <source>
        <strain evidence="5">ATCC 16872 / CBS 172.66 / WB 5094</strain>
    </source>
</reference>